<dbReference type="SUPFAM" id="SSF52266">
    <property type="entry name" value="SGNH hydrolase"/>
    <property type="match status" value="1"/>
</dbReference>
<proteinExistence type="predicted"/>
<dbReference type="GO" id="GO:0016788">
    <property type="term" value="F:hydrolase activity, acting on ester bonds"/>
    <property type="evidence" value="ECO:0007669"/>
    <property type="project" value="InterPro"/>
</dbReference>
<evidence type="ECO:0008006" key="4">
    <source>
        <dbReference type="Google" id="ProtNLM"/>
    </source>
</evidence>
<evidence type="ECO:0000313" key="3">
    <source>
        <dbReference type="Proteomes" id="UP000663829"/>
    </source>
</evidence>
<dbReference type="EMBL" id="CAJNOQ010023272">
    <property type="protein sequence ID" value="CAF1512815.1"/>
    <property type="molecule type" value="Genomic_DNA"/>
</dbReference>
<dbReference type="Gene3D" id="3.40.50.1110">
    <property type="entry name" value="SGNH hydrolase"/>
    <property type="match status" value="1"/>
</dbReference>
<organism evidence="1 3">
    <name type="scientific">Didymodactylos carnosus</name>
    <dbReference type="NCBI Taxonomy" id="1234261"/>
    <lineage>
        <taxon>Eukaryota</taxon>
        <taxon>Metazoa</taxon>
        <taxon>Spiralia</taxon>
        <taxon>Gnathifera</taxon>
        <taxon>Rotifera</taxon>
        <taxon>Eurotatoria</taxon>
        <taxon>Bdelloidea</taxon>
        <taxon>Philodinida</taxon>
        <taxon>Philodinidae</taxon>
        <taxon>Didymodactylos</taxon>
    </lineage>
</organism>
<sequence>MKSLFGIDKSKLDILQSNVLIAIIQRLENKLYSMDGKINTLQEKCNGLQLIVNSQNVTIQSLHQSSSSITDQHNAILKVVDNLSLTIDHLNNKLPTCFSNQQSQLVSSTSTPETYPLPNEDTLIKVLPLQNNHPSTIKLPPSAVPITITGSSIIRDLLPGIMNYNDKLCNIKIRTKGGALINHISNLVKTNRIDKQFTDSEHVIISTGSVDIKHITPESAIQNIRSLIRTFKEKLPDASLALCTLPYQYDPSLKPSLQQQLNKDIEDFNTKLVALDKEDQVQIIAIKFTQEHIDTRDGIHLNGLGTKLLSSSIDNYLSKCI</sequence>
<dbReference type="EMBL" id="CAJOBC010088809">
    <property type="protein sequence ID" value="CAF4373222.1"/>
    <property type="molecule type" value="Genomic_DNA"/>
</dbReference>
<dbReference type="Pfam" id="PF00657">
    <property type="entry name" value="Lipase_GDSL"/>
    <property type="match status" value="1"/>
</dbReference>
<dbReference type="AlphaFoldDB" id="A0A815TTI3"/>
<name>A0A815TTI3_9BILA</name>
<dbReference type="Proteomes" id="UP000663829">
    <property type="component" value="Unassembled WGS sequence"/>
</dbReference>
<dbReference type="InterPro" id="IPR001087">
    <property type="entry name" value="GDSL"/>
</dbReference>
<comment type="caution">
    <text evidence="1">The sequence shown here is derived from an EMBL/GenBank/DDBJ whole genome shotgun (WGS) entry which is preliminary data.</text>
</comment>
<protein>
    <recommendedName>
        <fullName evidence="4">SGNH hydrolase-type esterase domain-containing protein</fullName>
    </recommendedName>
</protein>
<evidence type="ECO:0000313" key="2">
    <source>
        <dbReference type="EMBL" id="CAF4373222.1"/>
    </source>
</evidence>
<dbReference type="InterPro" id="IPR036514">
    <property type="entry name" value="SGNH_hydro_sf"/>
</dbReference>
<evidence type="ECO:0000313" key="1">
    <source>
        <dbReference type="EMBL" id="CAF1512815.1"/>
    </source>
</evidence>
<gene>
    <name evidence="1" type="ORF">GPM918_LOCUS37190</name>
    <name evidence="2" type="ORF">SRO942_LOCUS37950</name>
</gene>
<reference evidence="1" key="1">
    <citation type="submission" date="2021-02" db="EMBL/GenBank/DDBJ databases">
        <authorList>
            <person name="Nowell W R."/>
        </authorList>
    </citation>
    <scope>NUCLEOTIDE SEQUENCE</scope>
</reference>
<keyword evidence="3" id="KW-1185">Reference proteome</keyword>
<dbReference type="Proteomes" id="UP000681722">
    <property type="component" value="Unassembled WGS sequence"/>
</dbReference>
<accession>A0A815TTI3</accession>